<name>A0A2K0A9W5_STAHA</name>
<organism evidence="1 2">
    <name type="scientific">Staphylococcus haemolyticus</name>
    <dbReference type="NCBI Taxonomy" id="1283"/>
    <lineage>
        <taxon>Bacteria</taxon>
        <taxon>Bacillati</taxon>
        <taxon>Bacillota</taxon>
        <taxon>Bacilli</taxon>
        <taxon>Bacillales</taxon>
        <taxon>Staphylococcaceae</taxon>
        <taxon>Staphylococcus</taxon>
    </lineage>
</organism>
<evidence type="ECO:0000313" key="2">
    <source>
        <dbReference type="Proteomes" id="UP000053523"/>
    </source>
</evidence>
<dbReference type="AlphaFoldDB" id="A0A2K0A9W5"/>
<comment type="caution">
    <text evidence="1">The sequence shown here is derived from an EMBL/GenBank/DDBJ whole genome shotgun (WGS) entry which is preliminary data.</text>
</comment>
<gene>
    <name evidence="1" type="ORF">AL503_005290</name>
</gene>
<accession>A0A2K0A9W5</accession>
<protein>
    <submittedName>
        <fullName evidence="1">Uncharacterized protein</fullName>
    </submittedName>
</protein>
<reference evidence="1 2" key="1">
    <citation type="submission" date="2017-12" db="EMBL/GenBank/DDBJ databases">
        <title>FDA dAtabase for Regulatory Grade micrObial Sequences (FDA-ARGOS): Supporting development and validation of Infectious Disease Dx tests.</title>
        <authorList>
            <person name="Hoffmann M."/>
            <person name="Allard M."/>
            <person name="Evans P."/>
            <person name="Brown E."/>
            <person name="Tallon L."/>
            <person name="Sadzewicz L."/>
            <person name="Sengamalay N."/>
            <person name="Ott S."/>
            <person name="Godinez A."/>
            <person name="Nagaraj S."/>
            <person name="Vavikolanu K."/>
            <person name="Aluvathingal J."/>
            <person name="Nadendla S."/>
            <person name="Sichtig H."/>
        </authorList>
    </citation>
    <scope>NUCLEOTIDE SEQUENCE [LARGE SCALE GENOMIC DNA]</scope>
    <source>
        <strain evidence="1 2">FDAARGOS_148</strain>
    </source>
</reference>
<dbReference type="Proteomes" id="UP000053523">
    <property type="component" value="Unassembled WGS sequence"/>
</dbReference>
<dbReference type="EMBL" id="LORN02000015">
    <property type="protein sequence ID" value="PNN21825.1"/>
    <property type="molecule type" value="Genomic_DNA"/>
</dbReference>
<evidence type="ECO:0000313" key="1">
    <source>
        <dbReference type="EMBL" id="PNN21825.1"/>
    </source>
</evidence>
<proteinExistence type="predicted"/>
<sequence length="34" mass="3983">MLQAKQVGVRGPSKENFLKKFYKLSKLGLQRNKF</sequence>